<protein>
    <submittedName>
        <fullName evidence="2">Uncharacterized protein</fullName>
    </submittedName>
</protein>
<feature type="compositionally biased region" description="Low complexity" evidence="1">
    <location>
        <begin position="268"/>
        <end position="294"/>
    </location>
</feature>
<dbReference type="AlphaFoldDB" id="A0AAD4DQJ5"/>
<dbReference type="RefSeq" id="XP_041217692.1">
    <property type="nucleotide sequence ID" value="XM_041368598.1"/>
</dbReference>
<dbReference type="GeneID" id="64662896"/>
<name>A0AAD4DQJ5_9AGAM</name>
<evidence type="ECO:0000313" key="3">
    <source>
        <dbReference type="Proteomes" id="UP001195769"/>
    </source>
</evidence>
<feature type="region of interest" description="Disordered" evidence="1">
    <location>
        <begin position="81"/>
        <end position="114"/>
    </location>
</feature>
<feature type="region of interest" description="Disordered" evidence="1">
    <location>
        <begin position="262"/>
        <end position="303"/>
    </location>
</feature>
<evidence type="ECO:0000256" key="1">
    <source>
        <dbReference type="SAM" id="MobiDB-lite"/>
    </source>
</evidence>
<gene>
    <name evidence="2" type="ORF">F5891DRAFT_1198233</name>
</gene>
<dbReference type="EMBL" id="JABBWK010000145">
    <property type="protein sequence ID" value="KAG1890426.1"/>
    <property type="molecule type" value="Genomic_DNA"/>
</dbReference>
<evidence type="ECO:0000313" key="2">
    <source>
        <dbReference type="EMBL" id="KAG1890426.1"/>
    </source>
</evidence>
<organism evidence="2 3">
    <name type="scientific">Suillus fuscotomentosus</name>
    <dbReference type="NCBI Taxonomy" id="1912939"/>
    <lineage>
        <taxon>Eukaryota</taxon>
        <taxon>Fungi</taxon>
        <taxon>Dikarya</taxon>
        <taxon>Basidiomycota</taxon>
        <taxon>Agaricomycotina</taxon>
        <taxon>Agaricomycetes</taxon>
        <taxon>Agaricomycetidae</taxon>
        <taxon>Boletales</taxon>
        <taxon>Suillineae</taxon>
        <taxon>Suillaceae</taxon>
        <taxon>Suillus</taxon>
    </lineage>
</organism>
<accession>A0AAD4DQJ5</accession>
<reference evidence="2" key="1">
    <citation type="journal article" date="2020" name="New Phytol.">
        <title>Comparative genomics reveals dynamic genome evolution in host specialist ectomycorrhizal fungi.</title>
        <authorList>
            <person name="Lofgren L.A."/>
            <person name="Nguyen N.H."/>
            <person name="Vilgalys R."/>
            <person name="Ruytinx J."/>
            <person name="Liao H.L."/>
            <person name="Branco S."/>
            <person name="Kuo A."/>
            <person name="LaButti K."/>
            <person name="Lipzen A."/>
            <person name="Andreopoulos W."/>
            <person name="Pangilinan J."/>
            <person name="Riley R."/>
            <person name="Hundley H."/>
            <person name="Na H."/>
            <person name="Barry K."/>
            <person name="Grigoriev I.V."/>
            <person name="Stajich J.E."/>
            <person name="Kennedy P.G."/>
        </authorList>
    </citation>
    <scope>NUCLEOTIDE SEQUENCE</scope>
    <source>
        <strain evidence="2">FC203</strain>
    </source>
</reference>
<dbReference type="Proteomes" id="UP001195769">
    <property type="component" value="Unassembled WGS sequence"/>
</dbReference>
<proteinExistence type="predicted"/>
<sequence length="303" mass="33158">MISEKFAEAGHPLKTLNSRWLTMLDILYAEKLCIHDWPAGVPPPGPDFDLKALSASQLHALVAPYLRIHLGAMYEAKLGLDDDDDNSEAEAAKVKKRKGESKKSGDKGRKKEPIAKEPSVVLHISRWPESDILALEMQASNVCLIPLVIDTDGRVVHTLQDSEKFIKDLPQDDTPRHCTNEVIQKPAISNSAASRSTIGASCSTMGASHPNQEALCSNQTALCFNNAAPSSHQYTNQFIHEDLLPSSPPQEAPHLRRPTNRVFDDLLPSSLSMPSSQFSSPPPISHSSTPVTTSDYSHVQSRS</sequence>
<comment type="caution">
    <text evidence="2">The sequence shown here is derived from an EMBL/GenBank/DDBJ whole genome shotgun (WGS) entry which is preliminary data.</text>
</comment>
<keyword evidence="3" id="KW-1185">Reference proteome</keyword>
<feature type="compositionally biased region" description="Basic and acidic residues" evidence="1">
    <location>
        <begin position="101"/>
        <end position="114"/>
    </location>
</feature>